<reference evidence="13" key="1">
    <citation type="submission" date="2019-03" db="EMBL/GenBank/DDBJ databases">
        <title>Lake Tanganyika Metagenome-Assembled Genomes (MAGs).</title>
        <authorList>
            <person name="Tran P."/>
        </authorList>
    </citation>
    <scope>NUCLEOTIDE SEQUENCE</scope>
    <source>
        <strain evidence="13">K_DeepCast_150m_m2_040</strain>
    </source>
</reference>
<evidence type="ECO:0000313" key="13">
    <source>
        <dbReference type="EMBL" id="MBM3330726.1"/>
    </source>
</evidence>
<sequence>MAKDDEKTRALGSALGQIEKQFGKGAVMRLGQETPAVSVEAIPTGSIGLDAVLGVGGVPRGRIVEVYGPEGSGKTTLVLNIIAQCQKLGGTAAFIDAENALDPNYAKALGVDLDSLLVSQPDSGEQALEIAEMLTRSGGLDLFVVDSVAALVPRAEIEGEMGDAFVGVQARLMSQAMRKLSGVAARSKTCAIFTNQIRQKIGVMFGNPETTTGGLALKFYATMRFDIRRIAAIKKEETVVGSRTRVKVVKNKVAPPFREAEFDLIYGEGISRAGELVDIGTEQGVFTKSGTWYTFGDMRIGQGRDAAVDFLSENAPVMAKAETQLYEKLRIPKASKIAQRETGAEVEQEATKTKRQGERDKGSKG</sequence>
<dbReference type="EMBL" id="VGIR01000009">
    <property type="protein sequence ID" value="MBM3330726.1"/>
    <property type="molecule type" value="Genomic_DNA"/>
</dbReference>
<dbReference type="GO" id="GO:0006281">
    <property type="term" value="P:DNA repair"/>
    <property type="evidence" value="ECO:0007669"/>
    <property type="project" value="UniProtKB-UniRule"/>
</dbReference>
<dbReference type="InterPro" id="IPR013765">
    <property type="entry name" value="DNA_recomb/repair_RecA"/>
</dbReference>
<comment type="caution">
    <text evidence="7">Lacks conserved residue(s) required for the propagation of feature annotation.</text>
</comment>
<name>A0A937XFJ0_UNCW3</name>
<dbReference type="InterPro" id="IPR049261">
    <property type="entry name" value="RecA-like_C"/>
</dbReference>
<dbReference type="GO" id="GO:0005524">
    <property type="term" value="F:ATP binding"/>
    <property type="evidence" value="ECO:0007669"/>
    <property type="project" value="UniProtKB-UniRule"/>
</dbReference>
<dbReference type="SUPFAM" id="SSF54752">
    <property type="entry name" value="RecA protein, C-terminal domain"/>
    <property type="match status" value="1"/>
</dbReference>
<feature type="domain" description="RecA family profile 2" evidence="12">
    <location>
        <begin position="202"/>
        <end position="275"/>
    </location>
</feature>
<keyword evidence="6 7" id="KW-0233">DNA recombination</keyword>
<dbReference type="Pfam" id="PF00154">
    <property type="entry name" value="RecA_N"/>
    <property type="match status" value="1"/>
</dbReference>
<organism evidence="13 14">
    <name type="scientific">candidate division WOR-3 bacterium</name>
    <dbReference type="NCBI Taxonomy" id="2052148"/>
    <lineage>
        <taxon>Bacteria</taxon>
        <taxon>Bacteria division WOR-3</taxon>
    </lineage>
</organism>
<evidence type="ECO:0000256" key="4">
    <source>
        <dbReference type="ARBA" id="ARBA00022840"/>
    </source>
</evidence>
<evidence type="ECO:0000256" key="7">
    <source>
        <dbReference type="HAMAP-Rule" id="MF_00268"/>
    </source>
</evidence>
<dbReference type="Pfam" id="PF21096">
    <property type="entry name" value="RecA_C"/>
    <property type="match status" value="1"/>
</dbReference>
<dbReference type="CDD" id="cd00983">
    <property type="entry name" value="RecA"/>
    <property type="match status" value="1"/>
</dbReference>
<dbReference type="GO" id="GO:0006310">
    <property type="term" value="P:DNA recombination"/>
    <property type="evidence" value="ECO:0007669"/>
    <property type="project" value="UniProtKB-UniRule"/>
</dbReference>
<dbReference type="SMART" id="SM00382">
    <property type="entry name" value="AAA"/>
    <property type="match status" value="1"/>
</dbReference>
<dbReference type="GO" id="GO:0009432">
    <property type="term" value="P:SOS response"/>
    <property type="evidence" value="ECO:0007669"/>
    <property type="project" value="UniProtKB-UniRule"/>
</dbReference>
<dbReference type="InterPro" id="IPR020587">
    <property type="entry name" value="RecA_monomer-monomer_interface"/>
</dbReference>
<evidence type="ECO:0000256" key="2">
    <source>
        <dbReference type="ARBA" id="ARBA00015553"/>
    </source>
</evidence>
<dbReference type="PANTHER" id="PTHR45900">
    <property type="entry name" value="RECA"/>
    <property type="match status" value="1"/>
</dbReference>
<dbReference type="HAMAP" id="MF_00268">
    <property type="entry name" value="RecA"/>
    <property type="match status" value="1"/>
</dbReference>
<dbReference type="PANTHER" id="PTHR45900:SF1">
    <property type="entry name" value="MITOCHONDRIAL DNA REPAIR PROTEIN RECA HOMOLOG-RELATED"/>
    <property type="match status" value="1"/>
</dbReference>
<comment type="subcellular location">
    <subcellularLocation>
        <location evidence="7">Cytoplasm</location>
    </subcellularLocation>
</comment>
<dbReference type="SUPFAM" id="SSF52540">
    <property type="entry name" value="P-loop containing nucleoside triphosphate hydrolases"/>
    <property type="match status" value="1"/>
</dbReference>
<keyword evidence="7 8" id="KW-0742">SOS response</keyword>
<dbReference type="InterPro" id="IPR049428">
    <property type="entry name" value="RecA-like_N"/>
</dbReference>
<dbReference type="PROSITE" id="PS00321">
    <property type="entry name" value="RECA_1"/>
    <property type="match status" value="1"/>
</dbReference>
<proteinExistence type="inferred from homology"/>
<feature type="domain" description="RecA family profile 1" evidence="11">
    <location>
        <begin position="38"/>
        <end position="197"/>
    </location>
</feature>
<keyword evidence="7 8" id="KW-0234">DNA repair</keyword>
<dbReference type="GO" id="GO:0005829">
    <property type="term" value="C:cytosol"/>
    <property type="evidence" value="ECO:0007669"/>
    <property type="project" value="TreeGrafter"/>
</dbReference>
<keyword evidence="4 7" id="KW-0067">ATP-binding</keyword>
<evidence type="ECO:0000259" key="12">
    <source>
        <dbReference type="PROSITE" id="PS50163"/>
    </source>
</evidence>
<dbReference type="InterPro" id="IPR023400">
    <property type="entry name" value="RecA_C_sf"/>
</dbReference>
<dbReference type="NCBIfam" id="TIGR02012">
    <property type="entry name" value="tigrfam_recA"/>
    <property type="match status" value="1"/>
</dbReference>
<keyword evidence="5 7" id="KW-0238">DNA-binding</keyword>
<accession>A0A937XFJ0</accession>
<evidence type="ECO:0000256" key="1">
    <source>
        <dbReference type="ARBA" id="ARBA00009391"/>
    </source>
</evidence>
<feature type="compositionally biased region" description="Basic and acidic residues" evidence="10">
    <location>
        <begin position="338"/>
        <end position="365"/>
    </location>
</feature>
<evidence type="ECO:0000256" key="3">
    <source>
        <dbReference type="ARBA" id="ARBA00022741"/>
    </source>
</evidence>
<dbReference type="FunFam" id="3.40.50.300:FF:000087">
    <property type="entry name" value="Recombinase RecA"/>
    <property type="match status" value="1"/>
</dbReference>
<dbReference type="InterPro" id="IPR003593">
    <property type="entry name" value="AAA+_ATPase"/>
</dbReference>
<dbReference type="InterPro" id="IPR027417">
    <property type="entry name" value="P-loop_NTPase"/>
</dbReference>
<dbReference type="PROSITE" id="PS50163">
    <property type="entry name" value="RECA_3"/>
    <property type="match status" value="1"/>
</dbReference>
<dbReference type="Gene3D" id="3.40.50.300">
    <property type="entry name" value="P-loop containing nucleotide triphosphate hydrolases"/>
    <property type="match status" value="1"/>
</dbReference>
<dbReference type="GO" id="GO:0003684">
    <property type="term" value="F:damaged DNA binding"/>
    <property type="evidence" value="ECO:0007669"/>
    <property type="project" value="UniProtKB-UniRule"/>
</dbReference>
<evidence type="ECO:0000313" key="14">
    <source>
        <dbReference type="Proteomes" id="UP000779900"/>
    </source>
</evidence>
<dbReference type="PROSITE" id="PS50162">
    <property type="entry name" value="RECA_2"/>
    <property type="match status" value="1"/>
</dbReference>
<keyword evidence="7" id="KW-0963">Cytoplasm</keyword>
<dbReference type="InterPro" id="IPR020588">
    <property type="entry name" value="RecA_ATP-bd"/>
</dbReference>
<dbReference type="InterPro" id="IPR020584">
    <property type="entry name" value="DNA_recomb/repair_RecA_CS"/>
</dbReference>
<comment type="function">
    <text evidence="7">Can catalyze the hydrolysis of ATP in the presence of single-stranded DNA, the ATP-dependent uptake of single-stranded DNA by duplex DNA, and the ATP-dependent hybridization of homologous single-stranded DNAs. It interacts with LexA causing its activation and leading to its autocatalytic cleavage.</text>
</comment>
<protein>
    <recommendedName>
        <fullName evidence="2 7">Protein RecA</fullName>
    </recommendedName>
    <alternativeName>
        <fullName evidence="7 8">Recombinase A</fullName>
    </alternativeName>
</protein>
<dbReference type="GO" id="GO:0140664">
    <property type="term" value="F:ATP-dependent DNA damage sensor activity"/>
    <property type="evidence" value="ECO:0007669"/>
    <property type="project" value="InterPro"/>
</dbReference>
<dbReference type="PRINTS" id="PR00142">
    <property type="entry name" value="RECA"/>
</dbReference>
<dbReference type="GO" id="GO:0003697">
    <property type="term" value="F:single-stranded DNA binding"/>
    <property type="evidence" value="ECO:0007669"/>
    <property type="project" value="UniProtKB-UniRule"/>
</dbReference>
<comment type="caution">
    <text evidence="13">The sequence shown here is derived from an EMBL/GenBank/DDBJ whole genome shotgun (WGS) entry which is preliminary data.</text>
</comment>
<keyword evidence="7 9" id="KW-0227">DNA damage</keyword>
<comment type="similarity">
    <text evidence="1 7 9">Belongs to the RecA family.</text>
</comment>
<evidence type="ECO:0000259" key="11">
    <source>
        <dbReference type="PROSITE" id="PS50162"/>
    </source>
</evidence>
<feature type="region of interest" description="Disordered" evidence="10">
    <location>
        <begin position="336"/>
        <end position="365"/>
    </location>
</feature>
<evidence type="ECO:0000256" key="6">
    <source>
        <dbReference type="ARBA" id="ARBA00023172"/>
    </source>
</evidence>
<evidence type="ECO:0000256" key="10">
    <source>
        <dbReference type="SAM" id="MobiDB-lite"/>
    </source>
</evidence>
<dbReference type="AlphaFoldDB" id="A0A937XFJ0"/>
<evidence type="ECO:0000256" key="5">
    <source>
        <dbReference type="ARBA" id="ARBA00023125"/>
    </source>
</evidence>
<keyword evidence="3 7" id="KW-0547">Nucleotide-binding</keyword>
<evidence type="ECO:0000256" key="8">
    <source>
        <dbReference type="RuleBase" id="RU000526"/>
    </source>
</evidence>
<dbReference type="Proteomes" id="UP000779900">
    <property type="component" value="Unassembled WGS sequence"/>
</dbReference>
<gene>
    <name evidence="7 13" type="primary">recA</name>
    <name evidence="13" type="ORF">FJY68_02600</name>
</gene>
<evidence type="ECO:0000256" key="9">
    <source>
        <dbReference type="RuleBase" id="RU004527"/>
    </source>
</evidence>